<evidence type="ECO:0000256" key="2">
    <source>
        <dbReference type="ARBA" id="ARBA00005979"/>
    </source>
</evidence>
<evidence type="ECO:0000313" key="6">
    <source>
        <dbReference type="Proteomes" id="UP001139333"/>
    </source>
</evidence>
<dbReference type="GO" id="GO:0010181">
    <property type="term" value="F:FMN binding"/>
    <property type="evidence" value="ECO:0007669"/>
    <property type="project" value="InterPro"/>
</dbReference>
<evidence type="ECO:0000256" key="1">
    <source>
        <dbReference type="ARBA" id="ARBA00001917"/>
    </source>
</evidence>
<comment type="similarity">
    <text evidence="2">Belongs to the NADH:flavin oxidoreductase/NADH oxidase family.</text>
</comment>
<dbReference type="GO" id="GO:0016628">
    <property type="term" value="F:oxidoreductase activity, acting on the CH-CH group of donors, NAD or NADP as acceptor"/>
    <property type="evidence" value="ECO:0007669"/>
    <property type="project" value="UniProtKB-ARBA"/>
</dbReference>
<evidence type="ECO:0000259" key="4">
    <source>
        <dbReference type="Pfam" id="PF00724"/>
    </source>
</evidence>
<dbReference type="PANTHER" id="PTHR22893:SF135">
    <property type="entry name" value="NAD(P)H:FLAVIN OXIDOREDUCTASE SYE2"/>
    <property type="match status" value="1"/>
</dbReference>
<name>A0A9X1ZL92_9GAMM</name>
<dbReference type="Pfam" id="PF00724">
    <property type="entry name" value="Oxidored_FMN"/>
    <property type="match status" value="1"/>
</dbReference>
<evidence type="ECO:0000256" key="3">
    <source>
        <dbReference type="ARBA" id="ARBA00023002"/>
    </source>
</evidence>
<dbReference type="FunFam" id="3.20.20.70:FF:000059">
    <property type="entry name" value="N-ethylmaleimide reductase, FMN-linked"/>
    <property type="match status" value="1"/>
</dbReference>
<sequence>MNQVDLFSPFTLGEHGKHNTVLNNRIVMAPMTRSRTTQPGDVPNDMMAKYYAQRATAGLIITEGSPVSAVARGYSLTPGIYTQAHIDGWKKTTDAVHKAGGKIFIQLWHVGRRSHSIIAGEQPVAASAVKVADKVYGPLPEGGFGMIETEAPRAMSLEDIAQTQADFVQAAKNAIEAGFDGVEIHGAHGYLFDTFMRQASNQRTDQYGGNIENRMRFMLETLQAVADAIGGEKVAVRVSPHVLEGDKTPDTEIKPLMIAALAKMMPMNLAYVHFSENISEFEPVTDEFRQQVRSVYSNPIMVAGKLTQHSAQALLNKGYADLVAFGTPYVSNPDLVERFKQNWPLAEFDADARLTLYGGGEAGYTDYPAYQAS</sequence>
<gene>
    <name evidence="5" type="ORF">L2672_14040</name>
</gene>
<proteinExistence type="inferred from homology"/>
<reference evidence="5" key="1">
    <citation type="submission" date="2022-01" db="EMBL/GenBank/DDBJ databases">
        <title>Whole genome-based taxonomy of the Shewanellaceae.</title>
        <authorList>
            <person name="Martin-Rodriguez A.J."/>
        </authorList>
    </citation>
    <scope>NUCLEOTIDE SEQUENCE</scope>
    <source>
        <strain evidence="5">DSM 16422</strain>
    </source>
</reference>
<dbReference type="Gene3D" id="3.20.20.70">
    <property type="entry name" value="Aldolase class I"/>
    <property type="match status" value="1"/>
</dbReference>
<dbReference type="SUPFAM" id="SSF51395">
    <property type="entry name" value="FMN-linked oxidoreductases"/>
    <property type="match status" value="1"/>
</dbReference>
<dbReference type="GO" id="GO:0005829">
    <property type="term" value="C:cytosol"/>
    <property type="evidence" value="ECO:0007669"/>
    <property type="project" value="TreeGrafter"/>
</dbReference>
<protein>
    <submittedName>
        <fullName evidence="5">Alkene reductase</fullName>
    </submittedName>
</protein>
<dbReference type="AlphaFoldDB" id="A0A9X1ZL92"/>
<dbReference type="InterPro" id="IPR013785">
    <property type="entry name" value="Aldolase_TIM"/>
</dbReference>
<keyword evidence="3" id="KW-0560">Oxidoreductase</keyword>
<accession>A0A9X1ZL92</accession>
<organism evidence="5 6">
    <name type="scientific">Shewanella gaetbuli</name>
    <dbReference type="NCBI Taxonomy" id="220752"/>
    <lineage>
        <taxon>Bacteria</taxon>
        <taxon>Pseudomonadati</taxon>
        <taxon>Pseudomonadota</taxon>
        <taxon>Gammaproteobacteria</taxon>
        <taxon>Alteromonadales</taxon>
        <taxon>Shewanellaceae</taxon>
        <taxon>Shewanella</taxon>
    </lineage>
</organism>
<dbReference type="PANTHER" id="PTHR22893">
    <property type="entry name" value="NADH OXIDOREDUCTASE-RELATED"/>
    <property type="match status" value="1"/>
</dbReference>
<dbReference type="EMBL" id="JAKIKP010000012">
    <property type="protein sequence ID" value="MCL1143798.1"/>
    <property type="molecule type" value="Genomic_DNA"/>
</dbReference>
<dbReference type="InterPro" id="IPR001155">
    <property type="entry name" value="OxRdtase_FMN_N"/>
</dbReference>
<evidence type="ECO:0000313" key="5">
    <source>
        <dbReference type="EMBL" id="MCL1143798.1"/>
    </source>
</evidence>
<comment type="caution">
    <text evidence="5">The sequence shown here is derived from an EMBL/GenBank/DDBJ whole genome shotgun (WGS) entry which is preliminary data.</text>
</comment>
<dbReference type="InterPro" id="IPR045247">
    <property type="entry name" value="Oye-like"/>
</dbReference>
<dbReference type="RefSeq" id="WP_248996470.1">
    <property type="nucleotide sequence ID" value="NZ_JAKIKP010000012.1"/>
</dbReference>
<dbReference type="CDD" id="cd02933">
    <property type="entry name" value="OYE_like_FMN"/>
    <property type="match status" value="1"/>
</dbReference>
<dbReference type="Proteomes" id="UP001139333">
    <property type="component" value="Unassembled WGS sequence"/>
</dbReference>
<keyword evidence="6" id="KW-1185">Reference proteome</keyword>
<comment type="cofactor">
    <cofactor evidence="1">
        <name>FMN</name>
        <dbReference type="ChEBI" id="CHEBI:58210"/>
    </cofactor>
</comment>
<feature type="domain" description="NADH:flavin oxidoreductase/NADH oxidase N-terminal" evidence="4">
    <location>
        <begin position="5"/>
        <end position="344"/>
    </location>
</feature>